<protein>
    <submittedName>
        <fullName evidence="2">Uncharacterized protein</fullName>
    </submittedName>
</protein>
<accession>A0AAV9A0S0</accession>
<dbReference type="EMBL" id="JAUJYN010000047">
    <property type="protein sequence ID" value="KAK1257360.1"/>
    <property type="molecule type" value="Genomic_DNA"/>
</dbReference>
<sequence>MANKTNFTEWLKPSTNTTCSSSPSPPPPSLILSRFKEFKTIKEEDTCVGVSLQIGLPNSGENSDHVEWESMDCVKKDDQKKTFSRYNNMQIILYCMCASTCCVSCKHCMHENQRMKESFKVEQGMDLYIKTIEYLLVID</sequence>
<comment type="caution">
    <text evidence="2">The sequence shown here is derived from an EMBL/GenBank/DDBJ whole genome shotgun (WGS) entry which is preliminary data.</text>
</comment>
<reference evidence="2" key="1">
    <citation type="journal article" date="2023" name="Nat. Commun.">
        <title>Diploid and tetraploid genomes of Acorus and the evolution of monocots.</title>
        <authorList>
            <person name="Ma L."/>
            <person name="Liu K.W."/>
            <person name="Li Z."/>
            <person name="Hsiao Y.Y."/>
            <person name="Qi Y."/>
            <person name="Fu T."/>
            <person name="Tang G.D."/>
            <person name="Zhang D."/>
            <person name="Sun W.H."/>
            <person name="Liu D.K."/>
            <person name="Li Y."/>
            <person name="Chen G.Z."/>
            <person name="Liu X.D."/>
            <person name="Liao X.Y."/>
            <person name="Jiang Y.T."/>
            <person name="Yu X."/>
            <person name="Hao Y."/>
            <person name="Huang J."/>
            <person name="Zhao X.W."/>
            <person name="Ke S."/>
            <person name="Chen Y.Y."/>
            <person name="Wu W.L."/>
            <person name="Hsu J.L."/>
            <person name="Lin Y.F."/>
            <person name="Huang M.D."/>
            <person name="Li C.Y."/>
            <person name="Huang L."/>
            <person name="Wang Z.W."/>
            <person name="Zhao X."/>
            <person name="Zhong W.Y."/>
            <person name="Peng D.H."/>
            <person name="Ahmad S."/>
            <person name="Lan S."/>
            <person name="Zhang J.S."/>
            <person name="Tsai W.C."/>
            <person name="Van de Peer Y."/>
            <person name="Liu Z.J."/>
        </authorList>
    </citation>
    <scope>NUCLEOTIDE SEQUENCE</scope>
    <source>
        <strain evidence="2">SCP</strain>
    </source>
</reference>
<reference evidence="2" key="2">
    <citation type="submission" date="2023-06" db="EMBL/GenBank/DDBJ databases">
        <authorList>
            <person name="Ma L."/>
            <person name="Liu K.-W."/>
            <person name="Li Z."/>
            <person name="Hsiao Y.-Y."/>
            <person name="Qi Y."/>
            <person name="Fu T."/>
            <person name="Tang G."/>
            <person name="Zhang D."/>
            <person name="Sun W.-H."/>
            <person name="Liu D.-K."/>
            <person name="Li Y."/>
            <person name="Chen G.-Z."/>
            <person name="Liu X.-D."/>
            <person name="Liao X.-Y."/>
            <person name="Jiang Y.-T."/>
            <person name="Yu X."/>
            <person name="Hao Y."/>
            <person name="Huang J."/>
            <person name="Zhao X.-W."/>
            <person name="Ke S."/>
            <person name="Chen Y.-Y."/>
            <person name="Wu W.-L."/>
            <person name="Hsu J.-L."/>
            <person name="Lin Y.-F."/>
            <person name="Huang M.-D."/>
            <person name="Li C.-Y."/>
            <person name="Huang L."/>
            <person name="Wang Z.-W."/>
            <person name="Zhao X."/>
            <person name="Zhong W.-Y."/>
            <person name="Peng D.-H."/>
            <person name="Ahmad S."/>
            <person name="Lan S."/>
            <person name="Zhang J.-S."/>
            <person name="Tsai W.-C."/>
            <person name="Van De Peer Y."/>
            <person name="Liu Z.-J."/>
        </authorList>
    </citation>
    <scope>NUCLEOTIDE SEQUENCE</scope>
    <source>
        <strain evidence="2">SCP</strain>
        <tissue evidence="2">Leaves</tissue>
    </source>
</reference>
<gene>
    <name evidence="2" type="ORF">QJS04_geneDACA024866</name>
</gene>
<keyword evidence="3" id="KW-1185">Reference proteome</keyword>
<feature type="region of interest" description="Disordered" evidence="1">
    <location>
        <begin position="1"/>
        <end position="27"/>
    </location>
</feature>
<dbReference type="Proteomes" id="UP001179952">
    <property type="component" value="Unassembled WGS sequence"/>
</dbReference>
<dbReference type="AlphaFoldDB" id="A0AAV9A0S0"/>
<name>A0AAV9A0S0_ACOGR</name>
<feature type="compositionally biased region" description="Low complexity" evidence="1">
    <location>
        <begin position="13"/>
        <end position="22"/>
    </location>
</feature>
<organism evidence="2 3">
    <name type="scientific">Acorus gramineus</name>
    <name type="common">Dwarf sweet flag</name>
    <dbReference type="NCBI Taxonomy" id="55184"/>
    <lineage>
        <taxon>Eukaryota</taxon>
        <taxon>Viridiplantae</taxon>
        <taxon>Streptophyta</taxon>
        <taxon>Embryophyta</taxon>
        <taxon>Tracheophyta</taxon>
        <taxon>Spermatophyta</taxon>
        <taxon>Magnoliopsida</taxon>
        <taxon>Liliopsida</taxon>
        <taxon>Acoraceae</taxon>
        <taxon>Acorus</taxon>
    </lineage>
</organism>
<evidence type="ECO:0000313" key="2">
    <source>
        <dbReference type="EMBL" id="KAK1257360.1"/>
    </source>
</evidence>
<evidence type="ECO:0000313" key="3">
    <source>
        <dbReference type="Proteomes" id="UP001179952"/>
    </source>
</evidence>
<evidence type="ECO:0000256" key="1">
    <source>
        <dbReference type="SAM" id="MobiDB-lite"/>
    </source>
</evidence>
<proteinExistence type="predicted"/>